<comment type="caution">
    <text evidence="3">The sequence shown here is derived from an EMBL/GenBank/DDBJ whole genome shotgun (WGS) entry which is preliminary data.</text>
</comment>
<keyword evidence="2" id="KW-0812">Transmembrane</keyword>
<keyword evidence="3" id="KW-0648">Protein biosynthesis</keyword>
<protein>
    <submittedName>
        <fullName evidence="3">Translation initiation factor III</fullName>
    </submittedName>
</protein>
<feature type="compositionally biased region" description="Basic and acidic residues" evidence="1">
    <location>
        <begin position="434"/>
        <end position="461"/>
    </location>
</feature>
<dbReference type="EMBL" id="JAMQOL010000070">
    <property type="protein sequence ID" value="MCM4084091.1"/>
    <property type="molecule type" value="Genomic_DNA"/>
</dbReference>
<feature type="transmembrane region" description="Helical" evidence="2">
    <location>
        <begin position="30"/>
        <end position="49"/>
    </location>
</feature>
<feature type="region of interest" description="Disordered" evidence="1">
    <location>
        <begin position="212"/>
        <end position="242"/>
    </location>
</feature>
<feature type="transmembrane region" description="Helical" evidence="2">
    <location>
        <begin position="107"/>
        <end position="129"/>
    </location>
</feature>
<feature type="transmembrane region" description="Helical" evidence="2">
    <location>
        <begin position="168"/>
        <end position="189"/>
    </location>
</feature>
<feature type="transmembrane region" description="Helical" evidence="2">
    <location>
        <begin position="141"/>
        <end position="162"/>
    </location>
</feature>
<dbReference type="RefSeq" id="WP_251803848.1">
    <property type="nucleotide sequence ID" value="NZ_JAMQOL010000070.1"/>
</dbReference>
<keyword evidence="2" id="KW-0472">Membrane</keyword>
<feature type="region of interest" description="Disordered" evidence="1">
    <location>
        <begin position="312"/>
        <end position="545"/>
    </location>
</feature>
<proteinExistence type="predicted"/>
<dbReference type="Proteomes" id="UP001523216">
    <property type="component" value="Unassembled WGS sequence"/>
</dbReference>
<feature type="compositionally biased region" description="Basic and acidic residues" evidence="1">
    <location>
        <begin position="313"/>
        <end position="391"/>
    </location>
</feature>
<sequence>MSVIAALWAVAMMTKPGRVGYVYVFYYTEYYIGVLTLVSLSITIMVGLVSTDRLVLSIRQRVLLQSAHRTTGVIAVTSLVLHVWMKVVEKHASLIDVFIPFLQPGQFRVWIGFGTISGWVMMLVMWTGIARSRFVGRGSPWMWRGIHSISYLIWPIALLHGLNAGRPAATWVVVSYIVCVLGVLVGLAVRLSVSLNRRKDFSSTAASGGLKPVGSLVPTTSPALKRPSRRARPAPVEPQTLGPVAVVDSFRPAANPVTAPPLAPPPMDEDLVAPRQRRARAEEMYDEPTGMMPQYDEDRPRRGRRVEEEIEYDEPRGRRYPGEDTSTRMRRPELEDTGARMRRDELEDTGARMRRPGPDETGTRMRVDDTGTRMRRPGPDETGTRMRRDELENTGARMRRDDYEEPAPRRRRYAEEEEPAPRSRRRGDMPLSEEPLRSGRDEYDEVPRQRGGRYADARYADDYEVAPPGRRGEDSGRHSRAGFVDGDGYVEADDSPTLVDMAPRRRGRDEPPRVDAGRAGRRGGRGRDDDAAEDGYWSQLRGEAN</sequence>
<keyword evidence="4" id="KW-1185">Reference proteome</keyword>
<feature type="compositionally biased region" description="Basic and acidic residues" evidence="1">
    <location>
        <begin position="507"/>
        <end position="518"/>
    </location>
</feature>
<evidence type="ECO:0000313" key="4">
    <source>
        <dbReference type="Proteomes" id="UP001523216"/>
    </source>
</evidence>
<gene>
    <name evidence="3" type="ORF">LXN57_41770</name>
</gene>
<evidence type="ECO:0000313" key="3">
    <source>
        <dbReference type="EMBL" id="MCM4084091.1"/>
    </source>
</evidence>
<keyword evidence="3" id="KW-0396">Initiation factor</keyword>
<dbReference type="GO" id="GO:0003743">
    <property type="term" value="F:translation initiation factor activity"/>
    <property type="evidence" value="ECO:0007669"/>
    <property type="project" value="UniProtKB-KW"/>
</dbReference>
<keyword evidence="2" id="KW-1133">Transmembrane helix</keyword>
<name>A0ABT0YDG8_9ACTN</name>
<organism evidence="3 4">
    <name type="scientific">Paractinoplanes hotanensis</name>
    <dbReference type="NCBI Taxonomy" id="2906497"/>
    <lineage>
        <taxon>Bacteria</taxon>
        <taxon>Bacillati</taxon>
        <taxon>Actinomycetota</taxon>
        <taxon>Actinomycetes</taxon>
        <taxon>Micromonosporales</taxon>
        <taxon>Micromonosporaceae</taxon>
        <taxon>Paractinoplanes</taxon>
    </lineage>
</organism>
<feature type="compositionally biased region" description="Basic and acidic residues" evidence="1">
    <location>
        <begin position="398"/>
        <end position="408"/>
    </location>
</feature>
<evidence type="ECO:0000256" key="2">
    <source>
        <dbReference type="SAM" id="Phobius"/>
    </source>
</evidence>
<evidence type="ECO:0000256" key="1">
    <source>
        <dbReference type="SAM" id="MobiDB-lite"/>
    </source>
</evidence>
<reference evidence="3 4" key="1">
    <citation type="submission" date="2022-06" db="EMBL/GenBank/DDBJ databases">
        <title>Actinoplanes abujensis sp. nov., isolated from Nigerian arid soil.</title>
        <authorList>
            <person name="Ding P."/>
        </authorList>
    </citation>
    <scope>NUCLEOTIDE SEQUENCE [LARGE SCALE GENOMIC DNA]</scope>
    <source>
        <strain evidence="4">TRM88002</strain>
    </source>
</reference>
<accession>A0ABT0YDG8</accession>